<name>A0A8J4ES49_9CHLO</name>
<evidence type="ECO:0000313" key="6">
    <source>
        <dbReference type="EMBL" id="GIL45516.1"/>
    </source>
</evidence>
<proteinExistence type="predicted"/>
<dbReference type="GO" id="GO:0005524">
    <property type="term" value="F:ATP binding"/>
    <property type="evidence" value="ECO:0007669"/>
    <property type="project" value="UniProtKB-UniRule"/>
</dbReference>
<feature type="compositionally biased region" description="Polar residues" evidence="4">
    <location>
        <begin position="56"/>
        <end position="67"/>
    </location>
</feature>
<dbReference type="InterPro" id="IPR011009">
    <property type="entry name" value="Kinase-like_dom_sf"/>
</dbReference>
<dbReference type="AlphaFoldDB" id="A0A8J4ES49"/>
<dbReference type="InterPro" id="IPR000719">
    <property type="entry name" value="Prot_kinase_dom"/>
</dbReference>
<dbReference type="GO" id="GO:0004674">
    <property type="term" value="F:protein serine/threonine kinase activity"/>
    <property type="evidence" value="ECO:0007669"/>
    <property type="project" value="TreeGrafter"/>
</dbReference>
<sequence>IAAATCNSGSVPWAASAMPPAVPVLSTGGAEGVGGCSSVCVEGRSRPSRGSHDSESGPSGCSASTNTKACGGNSNDILRGPLRDLRQTAWVAIDFARDVVLERRLGSGAYGTVYRGRWAGQPVACKVVPLIDGDGGTVCPQAMESIRQEVQVLSRLSHPHIVQFYGACLAPPNVCIVEELAAGGSL</sequence>
<dbReference type="InterPro" id="IPR051681">
    <property type="entry name" value="Ser/Thr_Kinases-Pseudokinases"/>
</dbReference>
<keyword evidence="7" id="KW-1185">Reference proteome</keyword>
<feature type="region of interest" description="Disordered" evidence="4">
    <location>
        <begin position="44"/>
        <end position="67"/>
    </location>
</feature>
<feature type="non-terminal residue" evidence="6">
    <location>
        <position position="186"/>
    </location>
</feature>
<dbReference type="EMBL" id="BNCO01000003">
    <property type="protein sequence ID" value="GIL45516.1"/>
    <property type="molecule type" value="Genomic_DNA"/>
</dbReference>
<protein>
    <recommendedName>
        <fullName evidence="5">Protein kinase domain-containing protein</fullName>
    </recommendedName>
</protein>
<feature type="binding site" evidence="3">
    <location>
        <position position="126"/>
    </location>
    <ligand>
        <name>ATP</name>
        <dbReference type="ChEBI" id="CHEBI:30616"/>
    </ligand>
</feature>
<reference evidence="6" key="1">
    <citation type="journal article" date="2021" name="Proc. Natl. Acad. Sci. U.S.A.">
        <title>Three genomes in the algal genus Volvox reveal the fate of a haploid sex-determining region after a transition to homothallism.</title>
        <authorList>
            <person name="Yamamoto K."/>
            <person name="Hamaji T."/>
            <person name="Kawai-Toyooka H."/>
            <person name="Matsuzaki R."/>
            <person name="Takahashi F."/>
            <person name="Nishimura Y."/>
            <person name="Kawachi M."/>
            <person name="Noguchi H."/>
            <person name="Minakuchi Y."/>
            <person name="Umen J.G."/>
            <person name="Toyoda A."/>
            <person name="Nozaki H."/>
        </authorList>
    </citation>
    <scope>NUCLEOTIDE SEQUENCE</scope>
    <source>
        <strain evidence="6">NIES-3780</strain>
    </source>
</reference>
<comment type="caution">
    <text evidence="6">The sequence shown here is derived from an EMBL/GenBank/DDBJ whole genome shotgun (WGS) entry which is preliminary data.</text>
</comment>
<dbReference type="InterPro" id="IPR001245">
    <property type="entry name" value="Ser-Thr/Tyr_kinase_cat_dom"/>
</dbReference>
<keyword evidence="2 3" id="KW-0067">ATP-binding</keyword>
<dbReference type="PANTHER" id="PTHR44329">
    <property type="entry name" value="SERINE/THREONINE-PROTEIN KINASE TNNI3K-RELATED"/>
    <property type="match status" value="1"/>
</dbReference>
<dbReference type="PANTHER" id="PTHR44329:SF298">
    <property type="entry name" value="MIXED LINEAGE KINASE DOMAIN-LIKE PROTEIN"/>
    <property type="match status" value="1"/>
</dbReference>
<dbReference type="Gene3D" id="3.30.200.20">
    <property type="entry name" value="Phosphorylase Kinase, domain 1"/>
    <property type="match status" value="1"/>
</dbReference>
<feature type="domain" description="Protein kinase" evidence="5">
    <location>
        <begin position="99"/>
        <end position="186"/>
    </location>
</feature>
<evidence type="ECO:0000256" key="2">
    <source>
        <dbReference type="ARBA" id="ARBA00022840"/>
    </source>
</evidence>
<evidence type="ECO:0000256" key="3">
    <source>
        <dbReference type="PROSITE-ProRule" id="PRU10141"/>
    </source>
</evidence>
<evidence type="ECO:0000313" key="7">
    <source>
        <dbReference type="Proteomes" id="UP000747399"/>
    </source>
</evidence>
<dbReference type="InterPro" id="IPR017441">
    <property type="entry name" value="Protein_kinase_ATP_BS"/>
</dbReference>
<evidence type="ECO:0000256" key="1">
    <source>
        <dbReference type="ARBA" id="ARBA00022741"/>
    </source>
</evidence>
<keyword evidence="1 3" id="KW-0547">Nucleotide-binding</keyword>
<feature type="non-terminal residue" evidence="6">
    <location>
        <position position="1"/>
    </location>
</feature>
<evidence type="ECO:0000256" key="4">
    <source>
        <dbReference type="SAM" id="MobiDB-lite"/>
    </source>
</evidence>
<dbReference type="PROSITE" id="PS50011">
    <property type="entry name" value="PROTEIN_KINASE_DOM"/>
    <property type="match status" value="1"/>
</dbReference>
<dbReference type="PROSITE" id="PS00107">
    <property type="entry name" value="PROTEIN_KINASE_ATP"/>
    <property type="match status" value="1"/>
</dbReference>
<dbReference type="SUPFAM" id="SSF56112">
    <property type="entry name" value="Protein kinase-like (PK-like)"/>
    <property type="match status" value="1"/>
</dbReference>
<organism evidence="6 7">
    <name type="scientific">Volvox africanus</name>
    <dbReference type="NCBI Taxonomy" id="51714"/>
    <lineage>
        <taxon>Eukaryota</taxon>
        <taxon>Viridiplantae</taxon>
        <taxon>Chlorophyta</taxon>
        <taxon>core chlorophytes</taxon>
        <taxon>Chlorophyceae</taxon>
        <taxon>CS clade</taxon>
        <taxon>Chlamydomonadales</taxon>
        <taxon>Volvocaceae</taxon>
        <taxon>Volvox</taxon>
    </lineage>
</organism>
<dbReference type="Proteomes" id="UP000747399">
    <property type="component" value="Unassembled WGS sequence"/>
</dbReference>
<evidence type="ECO:0000259" key="5">
    <source>
        <dbReference type="PROSITE" id="PS50011"/>
    </source>
</evidence>
<accession>A0A8J4ES49</accession>
<gene>
    <name evidence="6" type="ORF">Vafri_2729</name>
</gene>
<dbReference type="Pfam" id="PF07714">
    <property type="entry name" value="PK_Tyr_Ser-Thr"/>
    <property type="match status" value="1"/>
</dbReference>